<evidence type="ECO:0000256" key="1">
    <source>
        <dbReference type="ARBA" id="ARBA00006407"/>
    </source>
</evidence>
<organism evidence="4 5">
    <name type="scientific">Thecamonas trahens ATCC 50062</name>
    <dbReference type="NCBI Taxonomy" id="461836"/>
    <lineage>
        <taxon>Eukaryota</taxon>
        <taxon>Apusozoa</taxon>
        <taxon>Apusomonadida</taxon>
        <taxon>Apusomonadidae</taxon>
        <taxon>Thecamonas</taxon>
    </lineage>
</organism>
<dbReference type="Pfam" id="PF03981">
    <property type="entry name" value="Ubiq_cyt_C_chap"/>
    <property type="match status" value="1"/>
</dbReference>
<dbReference type="eggNOG" id="KOG2873">
    <property type="taxonomic scope" value="Eukaryota"/>
</dbReference>
<proteinExistence type="inferred from homology"/>
<dbReference type="GeneID" id="25560366"/>
<reference evidence="4 5" key="1">
    <citation type="submission" date="2010-05" db="EMBL/GenBank/DDBJ databases">
        <title>The Genome Sequence of Thecamonas trahens ATCC 50062.</title>
        <authorList>
            <consortium name="The Broad Institute Genome Sequencing Platform"/>
            <person name="Russ C."/>
            <person name="Cuomo C."/>
            <person name="Shea T."/>
            <person name="Young S.K."/>
            <person name="Zeng Q."/>
            <person name="Koehrsen M."/>
            <person name="Haas B."/>
            <person name="Borodovsky M."/>
            <person name="Guigo R."/>
            <person name="Alvarado L."/>
            <person name="Berlin A."/>
            <person name="Bochicchio J."/>
            <person name="Borenstein D."/>
            <person name="Chapman S."/>
            <person name="Chen Z."/>
            <person name="Freedman E."/>
            <person name="Gellesch M."/>
            <person name="Goldberg J."/>
            <person name="Griggs A."/>
            <person name="Gujja S."/>
            <person name="Heilman E."/>
            <person name="Heiman D."/>
            <person name="Hepburn T."/>
            <person name="Howarth C."/>
            <person name="Jen D."/>
            <person name="Larson L."/>
            <person name="Mehta T."/>
            <person name="Park D."/>
            <person name="Pearson M."/>
            <person name="Roberts A."/>
            <person name="Saif S."/>
            <person name="Shenoy N."/>
            <person name="Sisk P."/>
            <person name="Stolte C."/>
            <person name="Sykes S."/>
            <person name="Thomson T."/>
            <person name="Walk T."/>
            <person name="White J."/>
            <person name="Yandava C."/>
            <person name="Burger G."/>
            <person name="Gray M.W."/>
            <person name="Holland P.W.H."/>
            <person name="King N."/>
            <person name="Lang F.B.F."/>
            <person name="Roger A.J."/>
            <person name="Ruiz-Trillo I."/>
            <person name="Lander E."/>
            <person name="Nusbaum C."/>
        </authorList>
    </citation>
    <scope>NUCLEOTIDE SEQUENCE [LARGE SCALE GENOMIC DNA]</scope>
    <source>
        <strain evidence="4 5">ATCC 50062</strain>
    </source>
</reference>
<dbReference type="OMA" id="LVLHMWF"/>
<dbReference type="Proteomes" id="UP000054408">
    <property type="component" value="Unassembled WGS sequence"/>
</dbReference>
<dbReference type="PANTHER" id="PTHR12184">
    <property type="entry name" value="UBIQUINOL-CYTOCHROME C REDUCTASE COMPLEX ASSEMBLY FACTOR 1 FAMILY MEMBER"/>
    <property type="match status" value="1"/>
</dbReference>
<sequence>MADRLPTLAGRAVASRLVAGMSKVSAGSAFSAAVHSSQGKGKGKGKGKCGEGGHDGDGPVVMTVGEVKDEASLPFKYRMARRVGRMLGWFSTESTAIRASKPLMAAFSAMGDDVQIRARVGLPADDSFRAWYGLVVLQTWMYMVRMRTEGSYGAQMRQALFDSLWEEVEVRIRATGITQDSLLARNVKDLLGMFYGAAVGYDEGFIGDDTVLAAALWRNLYSMSPNVEANELARMVDYVRAQIAHLQTLPPEEVLSGDFEFPTPPTFRL</sequence>
<feature type="compositionally biased region" description="Basic and acidic residues" evidence="2">
    <location>
        <begin position="48"/>
        <end position="57"/>
    </location>
</feature>
<dbReference type="InterPro" id="IPR021150">
    <property type="entry name" value="Ubiq_cyt_c_chap"/>
</dbReference>
<dbReference type="GO" id="GO:0034551">
    <property type="term" value="P:mitochondrial respiratory chain complex III assembly"/>
    <property type="evidence" value="ECO:0007669"/>
    <property type="project" value="TreeGrafter"/>
</dbReference>
<dbReference type="AlphaFoldDB" id="A0A0L0D9N3"/>
<feature type="region of interest" description="Disordered" evidence="2">
    <location>
        <begin position="35"/>
        <end position="58"/>
    </location>
</feature>
<dbReference type="GO" id="GO:0005739">
    <property type="term" value="C:mitochondrion"/>
    <property type="evidence" value="ECO:0007669"/>
    <property type="project" value="TreeGrafter"/>
</dbReference>
<gene>
    <name evidence="4" type="ORF">AMSG_00565</name>
</gene>
<dbReference type="OrthoDB" id="10253878at2759"/>
<evidence type="ECO:0000313" key="5">
    <source>
        <dbReference type="Proteomes" id="UP000054408"/>
    </source>
</evidence>
<evidence type="ECO:0000259" key="3">
    <source>
        <dbReference type="Pfam" id="PF03981"/>
    </source>
</evidence>
<dbReference type="EMBL" id="GL349434">
    <property type="protein sequence ID" value="KNC48786.1"/>
    <property type="molecule type" value="Genomic_DNA"/>
</dbReference>
<dbReference type="PANTHER" id="PTHR12184:SF1">
    <property type="entry name" value="UBIQUINOL-CYTOCHROME-C REDUCTASE COMPLEX ASSEMBLY FACTOR 1"/>
    <property type="match status" value="1"/>
</dbReference>
<feature type="domain" description="Ubiquinol-cytochrome c chaperone" evidence="3">
    <location>
        <begin position="125"/>
        <end position="261"/>
    </location>
</feature>
<dbReference type="STRING" id="461836.A0A0L0D9N3"/>
<dbReference type="InterPro" id="IPR007129">
    <property type="entry name" value="Ubiqinol_cyt_c_chaperone_CPB3"/>
</dbReference>
<name>A0A0L0D9N3_THETB</name>
<evidence type="ECO:0000313" key="4">
    <source>
        <dbReference type="EMBL" id="KNC48786.1"/>
    </source>
</evidence>
<dbReference type="RefSeq" id="XP_013762837.1">
    <property type="nucleotide sequence ID" value="XM_013907383.1"/>
</dbReference>
<accession>A0A0L0D9N3</accession>
<comment type="similarity">
    <text evidence="1">Belongs to the CBP3 family.</text>
</comment>
<protein>
    <recommendedName>
        <fullName evidence="3">Ubiquinol-cytochrome c chaperone domain-containing protein</fullName>
    </recommendedName>
</protein>
<evidence type="ECO:0000256" key="2">
    <source>
        <dbReference type="SAM" id="MobiDB-lite"/>
    </source>
</evidence>
<keyword evidence="5" id="KW-1185">Reference proteome</keyword>